<dbReference type="Proteomes" id="UP001050691">
    <property type="component" value="Unassembled WGS sequence"/>
</dbReference>
<gene>
    <name evidence="3" type="ORF">Clacol_009911</name>
</gene>
<sequence>MDETQLQQAQAAELLAGVATIVQRQRIAIIVSTTILVFDHSMFPTALSHITDLLMRKFSQVSTFGDEITYIWQSQQSMLNFVTIFFLAVRYLTPFGLIFSSFCNRIGHRADAPDWVISLTRLCLVGRSFESLSSIYYVGLLIVDTTIFIMTLYKVRLIMRNRVKHLSGRELVIRLLRDGAMYYVVVCLTHFVNFLLTLLGDDSYRTLGASFSQVFSTILVSRLFLRLRKTAYIEQRRTVSHPNTNAPATHSTSLSGIFTSQMVQFFQEGYTEGQSEFQNAQPARRSVRVGYKDDVESSHEDGEFEPQLPDDIQLRPLSTISNPIPLERSILRNEGDHVIKTGDKLLGRQMV</sequence>
<dbReference type="EMBL" id="BPWL01000011">
    <property type="protein sequence ID" value="GJJ15633.1"/>
    <property type="molecule type" value="Genomic_DNA"/>
</dbReference>
<evidence type="ECO:0000313" key="4">
    <source>
        <dbReference type="Proteomes" id="UP001050691"/>
    </source>
</evidence>
<evidence type="ECO:0000256" key="1">
    <source>
        <dbReference type="SAM" id="Phobius"/>
    </source>
</evidence>
<name>A0AAV5AQ56_9AGAM</name>
<accession>A0AAV5AQ56</accession>
<comment type="caution">
    <text evidence="3">The sequence shown here is derived from an EMBL/GenBank/DDBJ whole genome shotgun (WGS) entry which is preliminary data.</text>
</comment>
<keyword evidence="1" id="KW-0812">Transmembrane</keyword>
<dbReference type="InterPro" id="IPR045340">
    <property type="entry name" value="DUF6533"/>
</dbReference>
<protein>
    <recommendedName>
        <fullName evidence="2">DUF6533 domain-containing protein</fullName>
    </recommendedName>
</protein>
<evidence type="ECO:0000313" key="3">
    <source>
        <dbReference type="EMBL" id="GJJ15633.1"/>
    </source>
</evidence>
<dbReference type="AlphaFoldDB" id="A0AAV5AQ56"/>
<organism evidence="3 4">
    <name type="scientific">Clathrus columnatus</name>
    <dbReference type="NCBI Taxonomy" id="1419009"/>
    <lineage>
        <taxon>Eukaryota</taxon>
        <taxon>Fungi</taxon>
        <taxon>Dikarya</taxon>
        <taxon>Basidiomycota</taxon>
        <taxon>Agaricomycotina</taxon>
        <taxon>Agaricomycetes</taxon>
        <taxon>Phallomycetidae</taxon>
        <taxon>Phallales</taxon>
        <taxon>Clathraceae</taxon>
        <taxon>Clathrus</taxon>
    </lineage>
</organism>
<feature type="transmembrane region" description="Helical" evidence="1">
    <location>
        <begin position="206"/>
        <end position="225"/>
    </location>
</feature>
<proteinExistence type="predicted"/>
<keyword evidence="1" id="KW-0472">Membrane</keyword>
<dbReference type="Pfam" id="PF20151">
    <property type="entry name" value="DUF6533"/>
    <property type="match status" value="1"/>
</dbReference>
<feature type="transmembrane region" description="Helical" evidence="1">
    <location>
        <begin position="180"/>
        <end position="200"/>
    </location>
</feature>
<feature type="domain" description="DUF6533" evidence="2">
    <location>
        <begin position="29"/>
        <end position="94"/>
    </location>
</feature>
<feature type="transmembrane region" description="Helical" evidence="1">
    <location>
        <begin position="135"/>
        <end position="159"/>
    </location>
</feature>
<keyword evidence="1" id="KW-1133">Transmembrane helix</keyword>
<reference evidence="3" key="1">
    <citation type="submission" date="2021-10" db="EMBL/GenBank/DDBJ databases">
        <title>De novo Genome Assembly of Clathrus columnatus (Basidiomycota, Fungi) Using Illumina and Nanopore Sequence Data.</title>
        <authorList>
            <person name="Ogiso-Tanaka E."/>
            <person name="Itagaki H."/>
            <person name="Hosoya T."/>
            <person name="Hosaka K."/>
        </authorList>
    </citation>
    <scope>NUCLEOTIDE SEQUENCE</scope>
    <source>
        <strain evidence="3">MO-923</strain>
    </source>
</reference>
<keyword evidence="4" id="KW-1185">Reference proteome</keyword>
<evidence type="ECO:0000259" key="2">
    <source>
        <dbReference type="Pfam" id="PF20151"/>
    </source>
</evidence>
<feature type="transmembrane region" description="Helical" evidence="1">
    <location>
        <begin position="78"/>
        <end position="99"/>
    </location>
</feature>